<dbReference type="PROSITE" id="PS51257">
    <property type="entry name" value="PROKAR_LIPOPROTEIN"/>
    <property type="match status" value="1"/>
</dbReference>
<gene>
    <name evidence="4" type="ORF">ACFOS1_08000</name>
</gene>
<evidence type="ECO:0000313" key="5">
    <source>
        <dbReference type="Proteomes" id="UP001595793"/>
    </source>
</evidence>
<dbReference type="Pfam" id="PF10091">
    <property type="entry name" value="Glycoamylase"/>
    <property type="match status" value="1"/>
</dbReference>
<dbReference type="Gene3D" id="1.50.10.140">
    <property type="match status" value="1"/>
</dbReference>
<reference evidence="5" key="1">
    <citation type="journal article" date="2019" name="Int. J. Syst. Evol. Microbiol.">
        <title>The Global Catalogue of Microorganisms (GCM) 10K type strain sequencing project: providing services to taxonomists for standard genome sequencing and annotation.</title>
        <authorList>
            <consortium name="The Broad Institute Genomics Platform"/>
            <consortium name="The Broad Institute Genome Sequencing Center for Infectious Disease"/>
            <person name="Wu L."/>
            <person name="Ma J."/>
        </authorList>
    </citation>
    <scope>NUCLEOTIDE SEQUENCE [LARGE SCALE GENOMIC DNA]</scope>
    <source>
        <strain evidence="5">CECT 9128</strain>
    </source>
</reference>
<feature type="domain" description="DUF3131" evidence="3">
    <location>
        <begin position="53"/>
        <end position="174"/>
    </location>
</feature>
<keyword evidence="5" id="KW-1185">Reference proteome</keyword>
<evidence type="ECO:0000259" key="2">
    <source>
        <dbReference type="Pfam" id="PF10091"/>
    </source>
</evidence>
<organism evidence="4 5">
    <name type="scientific">Zunongwangia endophytica</name>
    <dbReference type="NCBI Taxonomy" id="1808945"/>
    <lineage>
        <taxon>Bacteria</taxon>
        <taxon>Pseudomonadati</taxon>
        <taxon>Bacteroidota</taxon>
        <taxon>Flavobacteriia</taxon>
        <taxon>Flavobacteriales</taxon>
        <taxon>Flavobacteriaceae</taxon>
        <taxon>Zunongwangia</taxon>
    </lineage>
</organism>
<evidence type="ECO:0000313" key="4">
    <source>
        <dbReference type="EMBL" id="MFC4027344.1"/>
    </source>
</evidence>
<name>A0ABV8HAN5_9FLAO</name>
<dbReference type="Proteomes" id="UP001595793">
    <property type="component" value="Unassembled WGS sequence"/>
</dbReference>
<evidence type="ECO:0000259" key="3">
    <source>
        <dbReference type="Pfam" id="PF11329"/>
    </source>
</evidence>
<feature type="region of interest" description="Disordered" evidence="1">
    <location>
        <begin position="24"/>
        <end position="44"/>
    </location>
</feature>
<proteinExistence type="predicted"/>
<dbReference type="InterPro" id="IPR019282">
    <property type="entry name" value="Glycoamylase-like_cons_dom"/>
</dbReference>
<protein>
    <submittedName>
        <fullName evidence="4">Glucoamylase family protein</fullName>
    </submittedName>
</protein>
<comment type="caution">
    <text evidence="4">The sequence shown here is derived from an EMBL/GenBank/DDBJ whole genome shotgun (WGS) entry which is preliminary data.</text>
</comment>
<sequence length="460" mass="52149">MNLNKHILYLLFLGLAFTACNDASKEKSEDKKETTQDSNKLSEEALLDTVQKQTLKYFWDFAEPNSGMARERYHPNGDYGENDPDIVTTGGSGFGLMAIVAGVERGFIPRAEAVKRFDKIATFLEETPKYHGAFPHWINGRTAGTQEFGNDSKDNGGDIVETSFLAQGFLVVRQYLQDGNEEEKAVAAKFDKLWENIEWDWYTNNKNGIFWHWSPNYEFQKNFMIEGYNECLITYIMAASSPGHGIKPAVYHDGWARSGNITTDKKAYGIPLILKFNTNGDKAGPLFWAHYSYLGLNPKGLSDRYANYWDLNVNHSNINYEYAQENPSNFKTYSENSWGLTASYTKNEDGSVGYTAHSPDDDKGVVAPTAAVSSIPYTPKKSLKAMRYFYEDQHDLLWGPAGFYDAFSLDGGDWVAERYLAIDQGPMMVMIENYRSGLIWDLFMSAPEVKNGLERLDFKR</sequence>
<dbReference type="EMBL" id="JBHSAS010000006">
    <property type="protein sequence ID" value="MFC4027344.1"/>
    <property type="molecule type" value="Genomic_DNA"/>
</dbReference>
<dbReference type="RefSeq" id="WP_290234368.1">
    <property type="nucleotide sequence ID" value="NZ_JAUFPZ010000002.1"/>
</dbReference>
<accession>A0ABV8HAN5</accession>
<dbReference type="InterPro" id="IPR021478">
    <property type="entry name" value="DUF3131"/>
</dbReference>
<feature type="domain" description="Glycoamylase-like" evidence="2">
    <location>
        <begin position="222"/>
        <end position="446"/>
    </location>
</feature>
<dbReference type="PIRSF" id="PIRSF028431">
    <property type="entry name" value="UCP028431"/>
    <property type="match status" value="1"/>
</dbReference>
<dbReference type="Pfam" id="PF11329">
    <property type="entry name" value="DUF3131"/>
    <property type="match status" value="1"/>
</dbReference>
<dbReference type="InterPro" id="IPR016883">
    <property type="entry name" value="UCP028431"/>
</dbReference>
<feature type="compositionally biased region" description="Basic and acidic residues" evidence="1">
    <location>
        <begin position="24"/>
        <end position="43"/>
    </location>
</feature>
<evidence type="ECO:0000256" key="1">
    <source>
        <dbReference type="SAM" id="MobiDB-lite"/>
    </source>
</evidence>